<dbReference type="Gene3D" id="3.40.47.10">
    <property type="match status" value="1"/>
</dbReference>
<evidence type="ECO:0000256" key="1">
    <source>
        <dbReference type="ARBA" id="ARBA00022450"/>
    </source>
</evidence>
<dbReference type="InterPro" id="IPR049490">
    <property type="entry name" value="C883_1060-like_KR_N"/>
</dbReference>
<dbReference type="Pfam" id="PF02801">
    <property type="entry name" value="Ketoacyl-synt_C"/>
    <property type="match status" value="1"/>
</dbReference>
<feature type="region of interest" description="Disordered" evidence="6">
    <location>
        <begin position="1783"/>
        <end position="1803"/>
    </location>
</feature>
<accession>A0ABW2XL13</accession>
<feature type="region of interest" description="Disordered" evidence="6">
    <location>
        <begin position="905"/>
        <end position="924"/>
    </location>
</feature>
<evidence type="ECO:0000256" key="2">
    <source>
        <dbReference type="ARBA" id="ARBA00022553"/>
    </source>
</evidence>
<dbReference type="PROSITE" id="PS52004">
    <property type="entry name" value="KS3_2"/>
    <property type="match status" value="1"/>
</dbReference>
<dbReference type="PROSITE" id="PS50075">
    <property type="entry name" value="CARRIER"/>
    <property type="match status" value="1"/>
</dbReference>
<dbReference type="InterPro" id="IPR018201">
    <property type="entry name" value="Ketoacyl_synth_AS"/>
</dbReference>
<dbReference type="CDD" id="cd08953">
    <property type="entry name" value="KR_2_SDR_x"/>
    <property type="match status" value="1"/>
</dbReference>
<feature type="compositionally biased region" description="Low complexity" evidence="6">
    <location>
        <begin position="1702"/>
        <end position="1712"/>
    </location>
</feature>
<dbReference type="SUPFAM" id="SSF55048">
    <property type="entry name" value="Probable ACP-binding domain of malonyl-CoA ACP transacylase"/>
    <property type="match status" value="1"/>
</dbReference>
<dbReference type="InterPro" id="IPR020807">
    <property type="entry name" value="PKS_DH"/>
</dbReference>
<name>A0ABW2XL13_9ACTN</name>
<dbReference type="Gene3D" id="3.10.129.110">
    <property type="entry name" value="Polyketide synthase dehydratase"/>
    <property type="match status" value="1"/>
</dbReference>
<protein>
    <submittedName>
        <fullName evidence="10">SDR family NAD(P)-dependent oxidoreductase</fullName>
    </submittedName>
</protein>
<feature type="region of interest" description="N-terminal hotdog fold" evidence="5">
    <location>
        <begin position="1400"/>
        <end position="1533"/>
    </location>
</feature>
<dbReference type="PROSITE" id="PS00606">
    <property type="entry name" value="KS3_1"/>
    <property type="match status" value="1"/>
</dbReference>
<evidence type="ECO:0000259" key="9">
    <source>
        <dbReference type="PROSITE" id="PS52019"/>
    </source>
</evidence>
<dbReference type="SMART" id="SM00826">
    <property type="entry name" value="PKS_DH"/>
    <property type="match status" value="1"/>
</dbReference>
<evidence type="ECO:0000256" key="6">
    <source>
        <dbReference type="SAM" id="MobiDB-lite"/>
    </source>
</evidence>
<feature type="active site" description="Proton acceptor; for dehydratase activity" evidence="5">
    <location>
        <position position="1431"/>
    </location>
</feature>
<dbReference type="PROSITE" id="PS52019">
    <property type="entry name" value="PKS_MFAS_DH"/>
    <property type="match status" value="1"/>
</dbReference>
<feature type="region of interest" description="C-terminal hotdog fold" evidence="5">
    <location>
        <begin position="1547"/>
        <end position="1689"/>
    </location>
</feature>
<keyword evidence="4" id="KW-0012">Acyltransferase</keyword>
<dbReference type="Pfam" id="PF00109">
    <property type="entry name" value="ketoacyl-synt"/>
    <property type="match status" value="1"/>
</dbReference>
<keyword evidence="1" id="KW-0596">Phosphopantetheine</keyword>
<dbReference type="PROSITE" id="PS00012">
    <property type="entry name" value="PHOSPHOPANTETHEINE"/>
    <property type="match status" value="1"/>
</dbReference>
<dbReference type="Proteomes" id="UP001597063">
    <property type="component" value="Unassembled WGS sequence"/>
</dbReference>
<dbReference type="SUPFAM" id="SSF47336">
    <property type="entry name" value="ACP-like"/>
    <property type="match status" value="1"/>
</dbReference>
<evidence type="ECO:0000259" key="8">
    <source>
        <dbReference type="PROSITE" id="PS52004"/>
    </source>
</evidence>
<dbReference type="Gene3D" id="3.40.366.10">
    <property type="entry name" value="Malonyl-Coenzyme A Acyl Carrier Protein, domain 2"/>
    <property type="match status" value="1"/>
</dbReference>
<feature type="domain" description="Carrier" evidence="7">
    <location>
        <begin position="1798"/>
        <end position="1873"/>
    </location>
</feature>
<feature type="active site" description="Proton donor; for dehydratase activity" evidence="5">
    <location>
        <position position="1607"/>
    </location>
</feature>
<dbReference type="InterPro" id="IPR013968">
    <property type="entry name" value="PKS_KR"/>
</dbReference>
<evidence type="ECO:0000256" key="5">
    <source>
        <dbReference type="PROSITE-ProRule" id="PRU01363"/>
    </source>
</evidence>
<dbReference type="InterPro" id="IPR016035">
    <property type="entry name" value="Acyl_Trfase/lysoPLipase"/>
</dbReference>
<dbReference type="InterPro" id="IPR049551">
    <property type="entry name" value="PKS_DH_C"/>
</dbReference>
<feature type="domain" description="PKS/mFAS DH" evidence="9">
    <location>
        <begin position="1400"/>
        <end position="1689"/>
    </location>
</feature>
<dbReference type="Gene3D" id="3.30.70.3290">
    <property type="match status" value="1"/>
</dbReference>
<dbReference type="Pfam" id="PF21394">
    <property type="entry name" value="Beta-ketacyl_N"/>
    <property type="match status" value="1"/>
</dbReference>
<dbReference type="PANTHER" id="PTHR43775:SF51">
    <property type="entry name" value="INACTIVE PHENOLPHTHIOCEROL SYNTHESIS POLYKETIDE SYNTHASE TYPE I PKS1-RELATED"/>
    <property type="match status" value="1"/>
</dbReference>
<keyword evidence="2" id="KW-0597">Phosphoprotein</keyword>
<dbReference type="InterPro" id="IPR006162">
    <property type="entry name" value="Ppantetheine_attach_site"/>
</dbReference>
<feature type="region of interest" description="Disordered" evidence="6">
    <location>
        <begin position="585"/>
        <end position="608"/>
    </location>
</feature>
<dbReference type="InterPro" id="IPR016039">
    <property type="entry name" value="Thiolase-like"/>
</dbReference>
<evidence type="ECO:0000313" key="11">
    <source>
        <dbReference type="Proteomes" id="UP001597063"/>
    </source>
</evidence>
<dbReference type="InterPro" id="IPR032821">
    <property type="entry name" value="PKS_assoc"/>
</dbReference>
<dbReference type="SMART" id="SM00825">
    <property type="entry name" value="PKS_KS"/>
    <property type="match status" value="1"/>
</dbReference>
<dbReference type="SUPFAM" id="SSF51735">
    <property type="entry name" value="NAD(P)-binding Rossmann-fold domains"/>
    <property type="match status" value="2"/>
</dbReference>
<feature type="domain" description="Ketosynthase family 3 (KS3)" evidence="8">
    <location>
        <begin position="7"/>
        <end position="432"/>
    </location>
</feature>
<dbReference type="Pfam" id="PF00550">
    <property type="entry name" value="PP-binding"/>
    <property type="match status" value="1"/>
</dbReference>
<dbReference type="InterPro" id="IPR036291">
    <property type="entry name" value="NAD(P)-bd_dom_sf"/>
</dbReference>
<evidence type="ECO:0000256" key="3">
    <source>
        <dbReference type="ARBA" id="ARBA00022679"/>
    </source>
</evidence>
<dbReference type="SMART" id="SM00827">
    <property type="entry name" value="PKS_AT"/>
    <property type="match status" value="1"/>
</dbReference>
<dbReference type="InterPro" id="IPR036736">
    <property type="entry name" value="ACP-like_sf"/>
</dbReference>
<dbReference type="InterPro" id="IPR049900">
    <property type="entry name" value="PKS_mFAS_DH"/>
</dbReference>
<dbReference type="InterPro" id="IPR009081">
    <property type="entry name" value="PP-bd_ACP"/>
</dbReference>
<organism evidence="10 11">
    <name type="scientific">Actinomadura fibrosa</name>
    <dbReference type="NCBI Taxonomy" id="111802"/>
    <lineage>
        <taxon>Bacteria</taxon>
        <taxon>Bacillati</taxon>
        <taxon>Actinomycetota</taxon>
        <taxon>Actinomycetes</taxon>
        <taxon>Streptosporangiales</taxon>
        <taxon>Thermomonosporaceae</taxon>
        <taxon>Actinomadura</taxon>
    </lineage>
</organism>
<keyword evidence="11" id="KW-1185">Reference proteome</keyword>
<keyword evidence="3" id="KW-0808">Transferase</keyword>
<dbReference type="Pfam" id="PF21089">
    <property type="entry name" value="PKS_DH_N"/>
    <property type="match status" value="1"/>
</dbReference>
<sequence>MDAEIRDNDIAIVGMACRFPGAGDVGEYWDNLVNGVESISFLSDDDLRARGVSESAIADPAYVKACPMIEDMEGFDAAFFGLTAREAQLRDPQGRLFLEACHTALDDAGYDAGRYGGTVGVFGGGGQYVYGPEHVRRNDEAMRAAGGVGAATATDPDYLATSVSYHLGLQGPSVTVQTACSTALVAIHLACQALRLGECDMALAGAVDVRLPYGRGHWRMDGGIASADGHVRAFDAAASGTVFGTGVGVLALKRLDEAAADGDHVHAVIRGSAVNNDGAARAGFTAPGVEGQTRLVLETLAVAEVGPETIGYVEAHGTGTLVGDPIEVTALTNAFRAAGAAADRYCVIGSVKPNVGHLGAAAGAAGIIKACLAVETGLIPPTLHFETPNPDIDFDTSPFRVATEVTAWEGRRRAGVSSFGIGGTNAHIVLERPPAHLAERPPGDGVRGRSSGRRVLPLSARTPAALRTAAGRLAEHLRARPGIALDDVALTLQRGRRELPYRRAVTAASAEEAAEALEAVRDSAAAPPAAPGSGRGVALLFPGQGSQYPGMGRGLYRTQEVFRREVDRCCELLLPHLGGTDLRDLLYPDAEAPPGDAASEDPAGSDVDLDARTPSEVLSQTRFAQPALFVVEYALAALYEHWGVVPEAMLGHSVGEYTAACRAGVFALEDALALVAARGELMQGMPPGGMLAVPLPERLVRPMLFGGVDVAAVNSPGVTVVAGPWQAVEDFEKNLAPWGVRCQRLTTSHAFHTGMMDPILEPFRARVAAVAMREPSVPFLSNVTGTWITSEQATDPGYWAEHLRGTVRFADCLAALTGSGGRALLETGPGRTLTTFVRQMPDGARTPGIGTMRHPLSEGDDEAVALEALGRLWAAGVAVDWPHPDGARRTPLPAYPYERQRFWLEPDPEEPGARPAGADSDDGPLPVEEAVFKAIWEERPLPPGPAEVPPDSRWLVLSPGGGPVAALAALLAESAAQVTTLVPGDEFARSGPEEFTVRAGDRGDYEAVLEILGREALPTHVVHGWTATPAEPAALDDDVVAAVAEHGFYSLLHLAQALDMQAPERPVRILAVTTNMQEVSGGEPIEPAKALLLGPSLLITRELGGIDCRSVDLTAPSMLPPEALAGLLLREALAEAGDEQVAWRGLKRWAWSFAGVPVETPEEPPAVLREGGAYLVTGGLGGIGLMLAEDLFRTCRARLVLIGRSGLPARAEWGAIIAGEGAGEGAREGLRERLERLAALESAGAEIIIRACDVTDEAALAAVVGEAVDRYGRVDGVFHLAGVAGGGMLSVRAREDAERVLAPKVAGTLALHRLLGDRTDFMVLFSSISSVVGDFGLVDYCAANNFMDAFARRRSALGERVMSISWTAWRGAGMAVDAARVTPEVFRELRQGQRSEPVDHPLLSRRIADQDGDVFYSTVLGPDSHWVLTDHRIRGVPVLPGSAGLEMMRAAVARELGTGTGGHAGPDDAMNVELSDVLFTGPVAVPAERELRVVLKRAGDGFDITVRAADAAEARPDWAEHIRAHGRLVPATPPPVLDIAAAKAECTDLSFEPEPGFVSRSVVEMGPHWYNVKQIAAGHRRQYGLVVLPEEFRDECGQYVLHPGLFDDAVSNARVLKGLDKGFKYLPFGYRRIVIRRPLPTVVHVQYRELDDGEGEIAAADLSLMAPDGTEVVAIEEYALRRMDPDDIYAATGEPAPGPGLGAAAGNTTAEDAGGGTGAVDHRPSHLLDAVSGMRVLRGMMHGWAAPHLVVSPEGLEAGLRRVRALTGDVLEEEIGKIETGLGAATGGERPLDTPYAEPETPRQKQIAGYWTEAFGIRRIGLDDDFAELGGNSLMAVQLAWRIRQELNVEITVARLFRRPTVRTLADLVEQELAGARTN</sequence>
<dbReference type="CDD" id="cd00833">
    <property type="entry name" value="PKS"/>
    <property type="match status" value="1"/>
</dbReference>
<dbReference type="PANTHER" id="PTHR43775">
    <property type="entry name" value="FATTY ACID SYNTHASE"/>
    <property type="match status" value="1"/>
</dbReference>
<dbReference type="InterPro" id="IPR020806">
    <property type="entry name" value="PKS_PP-bd"/>
</dbReference>
<gene>
    <name evidence="10" type="ORF">ACFQZM_18290</name>
</gene>
<dbReference type="Gene3D" id="3.40.50.720">
    <property type="entry name" value="NAD(P)-binding Rossmann-like Domain"/>
    <property type="match status" value="1"/>
</dbReference>
<comment type="caution">
    <text evidence="10">The sequence shown here is derived from an EMBL/GenBank/DDBJ whole genome shotgun (WGS) entry which is preliminary data.</text>
</comment>
<dbReference type="SMART" id="SM00822">
    <property type="entry name" value="PKS_KR"/>
    <property type="match status" value="1"/>
</dbReference>
<evidence type="ECO:0000259" key="7">
    <source>
        <dbReference type="PROSITE" id="PS50075"/>
    </source>
</evidence>
<dbReference type="InterPro" id="IPR001227">
    <property type="entry name" value="Ac_transferase_dom_sf"/>
</dbReference>
<evidence type="ECO:0000256" key="4">
    <source>
        <dbReference type="ARBA" id="ARBA00023315"/>
    </source>
</evidence>
<dbReference type="Gene3D" id="3.30.70.250">
    <property type="entry name" value="Malonyl-CoA ACP transacylase, ACP-binding"/>
    <property type="match status" value="1"/>
</dbReference>
<dbReference type="InterPro" id="IPR014031">
    <property type="entry name" value="Ketoacyl_synth_C"/>
</dbReference>
<dbReference type="InterPro" id="IPR050091">
    <property type="entry name" value="PKS_NRPS_Biosynth_Enz"/>
</dbReference>
<dbReference type="InterPro" id="IPR057326">
    <property type="entry name" value="KR_dom"/>
</dbReference>
<dbReference type="InterPro" id="IPR049552">
    <property type="entry name" value="PKS_DH_N"/>
</dbReference>
<dbReference type="Pfam" id="PF16197">
    <property type="entry name" value="KAsynt_C_assoc"/>
    <property type="match status" value="1"/>
</dbReference>
<dbReference type="InterPro" id="IPR042104">
    <property type="entry name" value="PKS_dehydratase_sf"/>
</dbReference>
<dbReference type="Pfam" id="PF00698">
    <property type="entry name" value="Acyl_transf_1"/>
    <property type="match status" value="1"/>
</dbReference>
<dbReference type="InterPro" id="IPR016036">
    <property type="entry name" value="Malonyl_transacylase_ACP-bd"/>
</dbReference>
<dbReference type="Pfam" id="PF14765">
    <property type="entry name" value="PS-DH"/>
    <property type="match status" value="1"/>
</dbReference>
<dbReference type="InterPro" id="IPR014043">
    <property type="entry name" value="Acyl_transferase_dom"/>
</dbReference>
<feature type="region of interest" description="Disordered" evidence="6">
    <location>
        <begin position="1689"/>
        <end position="1721"/>
    </location>
</feature>
<reference evidence="11" key="1">
    <citation type="journal article" date="2019" name="Int. J. Syst. Evol. Microbiol.">
        <title>The Global Catalogue of Microorganisms (GCM) 10K type strain sequencing project: providing services to taxonomists for standard genome sequencing and annotation.</title>
        <authorList>
            <consortium name="The Broad Institute Genomics Platform"/>
            <consortium name="The Broad Institute Genome Sequencing Center for Infectious Disease"/>
            <person name="Wu L."/>
            <person name="Ma J."/>
        </authorList>
    </citation>
    <scope>NUCLEOTIDE SEQUENCE [LARGE SCALE GENOMIC DNA]</scope>
    <source>
        <strain evidence="11">JCM 9371</strain>
    </source>
</reference>
<dbReference type="Pfam" id="PF08659">
    <property type="entry name" value="KR"/>
    <property type="match status" value="1"/>
</dbReference>
<dbReference type="SUPFAM" id="SSF53901">
    <property type="entry name" value="Thiolase-like"/>
    <property type="match status" value="1"/>
</dbReference>
<dbReference type="EMBL" id="JBHTGP010000010">
    <property type="protein sequence ID" value="MFD0686457.1"/>
    <property type="molecule type" value="Genomic_DNA"/>
</dbReference>
<dbReference type="InterPro" id="IPR020841">
    <property type="entry name" value="PKS_Beta-ketoAc_synthase_dom"/>
</dbReference>
<dbReference type="RefSeq" id="WP_165503027.1">
    <property type="nucleotide sequence ID" value="NZ_CAACUY010000095.1"/>
</dbReference>
<dbReference type="SUPFAM" id="SSF52151">
    <property type="entry name" value="FabD/lysophospholipase-like"/>
    <property type="match status" value="1"/>
</dbReference>
<proteinExistence type="predicted"/>
<dbReference type="InterPro" id="IPR014030">
    <property type="entry name" value="Ketoacyl_synth_N"/>
</dbReference>
<evidence type="ECO:0000313" key="10">
    <source>
        <dbReference type="EMBL" id="MFD0686457.1"/>
    </source>
</evidence>
<dbReference type="SMART" id="SM00823">
    <property type="entry name" value="PKS_PP"/>
    <property type="match status" value="1"/>
</dbReference>
<dbReference type="Gene3D" id="1.10.1200.10">
    <property type="entry name" value="ACP-like"/>
    <property type="match status" value="1"/>
</dbReference>